<dbReference type="PANTHER" id="PTHR24305">
    <property type="entry name" value="CYTOCHROME P450"/>
    <property type="match status" value="1"/>
</dbReference>
<evidence type="ECO:0000256" key="1">
    <source>
        <dbReference type="ARBA" id="ARBA00001971"/>
    </source>
</evidence>
<evidence type="ECO:0000256" key="5">
    <source>
        <dbReference type="ARBA" id="ARBA00023002"/>
    </source>
</evidence>
<keyword evidence="3 8" id="KW-0349">Heme</keyword>
<dbReference type="InterPro" id="IPR017972">
    <property type="entry name" value="Cyt_P450_CS"/>
</dbReference>
<keyword evidence="10" id="KW-1185">Reference proteome</keyword>
<evidence type="ECO:0000256" key="2">
    <source>
        <dbReference type="ARBA" id="ARBA00010617"/>
    </source>
</evidence>
<evidence type="ECO:0000313" key="9">
    <source>
        <dbReference type="EMBL" id="KAL1870738.1"/>
    </source>
</evidence>
<reference evidence="9 10" key="1">
    <citation type="journal article" date="2024" name="IMA Fungus">
        <title>IMA Genome - F19 : A genome assembly and annotation guide to empower mycologists, including annotated draft genome sequences of Ceratocystis pirilliformis, Diaporthe australafricana, Fusarium ophioides, Paecilomyces lecythidis, and Sporothrix stenoceras.</title>
        <authorList>
            <person name="Aylward J."/>
            <person name="Wilson A.M."/>
            <person name="Visagie C.M."/>
            <person name="Spraker J."/>
            <person name="Barnes I."/>
            <person name="Buitendag C."/>
            <person name="Ceriani C."/>
            <person name="Del Mar Angel L."/>
            <person name="du Plessis D."/>
            <person name="Fuchs T."/>
            <person name="Gasser K."/>
            <person name="Kramer D."/>
            <person name="Li W."/>
            <person name="Munsamy K."/>
            <person name="Piso A."/>
            <person name="Price J.L."/>
            <person name="Sonnekus B."/>
            <person name="Thomas C."/>
            <person name="van der Nest A."/>
            <person name="van Dijk A."/>
            <person name="van Heerden A."/>
            <person name="van Vuuren N."/>
            <person name="Yilmaz N."/>
            <person name="Duong T.A."/>
            <person name="van der Merwe N.A."/>
            <person name="Wingfield M.J."/>
            <person name="Wingfield B.D."/>
        </authorList>
    </citation>
    <scope>NUCLEOTIDE SEQUENCE [LARGE SCALE GENOMIC DNA]</scope>
    <source>
        <strain evidence="9 10">CMW 18300</strain>
    </source>
</reference>
<name>A0ABR3X479_9PEZI</name>
<dbReference type="InterPro" id="IPR050121">
    <property type="entry name" value="Cytochrome_P450_monoxygenase"/>
</dbReference>
<evidence type="ECO:0000256" key="7">
    <source>
        <dbReference type="ARBA" id="ARBA00023033"/>
    </source>
</evidence>
<organism evidence="9 10">
    <name type="scientific">Diaporthe australafricana</name>
    <dbReference type="NCBI Taxonomy" id="127596"/>
    <lineage>
        <taxon>Eukaryota</taxon>
        <taxon>Fungi</taxon>
        <taxon>Dikarya</taxon>
        <taxon>Ascomycota</taxon>
        <taxon>Pezizomycotina</taxon>
        <taxon>Sordariomycetes</taxon>
        <taxon>Sordariomycetidae</taxon>
        <taxon>Diaporthales</taxon>
        <taxon>Diaporthaceae</taxon>
        <taxon>Diaporthe</taxon>
    </lineage>
</organism>
<dbReference type="SUPFAM" id="SSF48264">
    <property type="entry name" value="Cytochrome P450"/>
    <property type="match status" value="1"/>
</dbReference>
<keyword evidence="4 8" id="KW-0479">Metal-binding</keyword>
<dbReference type="InterPro" id="IPR002401">
    <property type="entry name" value="Cyt_P450_E_grp-I"/>
</dbReference>
<dbReference type="PRINTS" id="PR00463">
    <property type="entry name" value="EP450I"/>
</dbReference>
<dbReference type="Proteomes" id="UP001583177">
    <property type="component" value="Unassembled WGS sequence"/>
</dbReference>
<dbReference type="PANTHER" id="PTHR24305:SF230">
    <property type="entry name" value="P450, PUTATIVE (EUROFUNG)-RELATED"/>
    <property type="match status" value="1"/>
</dbReference>
<dbReference type="InterPro" id="IPR001128">
    <property type="entry name" value="Cyt_P450"/>
</dbReference>
<evidence type="ECO:0000256" key="6">
    <source>
        <dbReference type="ARBA" id="ARBA00023004"/>
    </source>
</evidence>
<evidence type="ECO:0008006" key="11">
    <source>
        <dbReference type="Google" id="ProtNLM"/>
    </source>
</evidence>
<evidence type="ECO:0000313" key="10">
    <source>
        <dbReference type="Proteomes" id="UP001583177"/>
    </source>
</evidence>
<protein>
    <recommendedName>
        <fullName evidence="11">Cytochrome P450</fullName>
    </recommendedName>
</protein>
<keyword evidence="6 8" id="KW-0408">Iron</keyword>
<dbReference type="PROSITE" id="PS00086">
    <property type="entry name" value="CYTOCHROME_P450"/>
    <property type="match status" value="1"/>
</dbReference>
<dbReference type="InterPro" id="IPR036396">
    <property type="entry name" value="Cyt_P450_sf"/>
</dbReference>
<proteinExistence type="inferred from homology"/>
<sequence length="359" mass="40396">MRAQESLVRDHVDVLIKKLNKNCVRVDPTTGAVQKRSIDMRTWYNWTTFDVIGDLCFGESFGMLEKTRYDPWIKTLNSSTQQVAVIQSLASLGLGWLVGLLFKVIAPASESHMATTQTKIDRRMLMTTERLDLIEPLIKLNDSGKLSKKKLVANAATILGAGSETTATLLTGVTYLLCKNPEVLKRVAQEVRATYHSDEEITLMSVSKLEYMLACLNEALRLYPPVSIGLPRTLNKGGDQIAGHYLPEGTVVTVHQWAANRSEINFHDSLAYRPERFLPDRPAEFAKDRRDAMQPFSVGPRNCVGKNLAIAEMRQILARVLFKFDLELVDPGLDWLAPGFQKAYFLWDKPPLEIYLTPV</sequence>
<dbReference type="Pfam" id="PF00067">
    <property type="entry name" value="p450"/>
    <property type="match status" value="1"/>
</dbReference>
<comment type="cofactor">
    <cofactor evidence="1">
        <name>heme</name>
        <dbReference type="ChEBI" id="CHEBI:30413"/>
    </cofactor>
</comment>
<keyword evidence="7 8" id="KW-0503">Monooxygenase</keyword>
<keyword evidence="5 8" id="KW-0560">Oxidoreductase</keyword>
<evidence type="ECO:0000256" key="3">
    <source>
        <dbReference type="ARBA" id="ARBA00022617"/>
    </source>
</evidence>
<dbReference type="CDD" id="cd11058">
    <property type="entry name" value="CYP60B-like"/>
    <property type="match status" value="1"/>
</dbReference>
<comment type="caution">
    <text evidence="9">The sequence shown here is derived from an EMBL/GenBank/DDBJ whole genome shotgun (WGS) entry which is preliminary data.</text>
</comment>
<dbReference type="PRINTS" id="PR00385">
    <property type="entry name" value="P450"/>
</dbReference>
<dbReference type="EMBL" id="JAWRVE010000036">
    <property type="protein sequence ID" value="KAL1870738.1"/>
    <property type="molecule type" value="Genomic_DNA"/>
</dbReference>
<comment type="similarity">
    <text evidence="2 8">Belongs to the cytochrome P450 family.</text>
</comment>
<dbReference type="Gene3D" id="1.10.630.10">
    <property type="entry name" value="Cytochrome P450"/>
    <property type="match status" value="1"/>
</dbReference>
<gene>
    <name evidence="9" type="ORF">Daus18300_005058</name>
</gene>
<evidence type="ECO:0000256" key="8">
    <source>
        <dbReference type="RuleBase" id="RU000461"/>
    </source>
</evidence>
<accession>A0ABR3X479</accession>
<evidence type="ECO:0000256" key="4">
    <source>
        <dbReference type="ARBA" id="ARBA00022723"/>
    </source>
</evidence>